<comment type="caution">
    <text evidence="1">The sequence shown here is derived from an EMBL/GenBank/DDBJ whole genome shotgun (WGS) entry which is preliminary data.</text>
</comment>
<organism evidence="1 2">
    <name type="scientific">Pedobacter africanus</name>
    <dbReference type="NCBI Taxonomy" id="151894"/>
    <lineage>
        <taxon>Bacteria</taxon>
        <taxon>Pseudomonadati</taxon>
        <taxon>Bacteroidota</taxon>
        <taxon>Sphingobacteriia</taxon>
        <taxon>Sphingobacteriales</taxon>
        <taxon>Sphingobacteriaceae</taxon>
        <taxon>Pedobacter</taxon>
    </lineage>
</organism>
<sequence>MKQLIHKSDEELLQVLQQGNRQAYEVIYDRYWQILFRFARKMMQDESAAKDVVQDVFTTLWIKSAEKNIRPPLAAFLYTLIRNKILDRIKHSKVEAKYLDSLKQVMSLSEALPDRMYIEKELYDQIEKEISQLPEKMRIIFEKSRKEYKSNQEIAEELSISNKTVRNQLSNAVRILRNKFGDSAHIFLTFF</sequence>
<protein>
    <submittedName>
        <fullName evidence="1">RNA polymerase sigma-70 factor (ECF subfamily)</fullName>
    </submittedName>
</protein>
<proteinExistence type="predicted"/>
<gene>
    <name evidence="1" type="ORF">J2X78_003061</name>
</gene>
<reference evidence="1" key="1">
    <citation type="submission" date="2023-07" db="EMBL/GenBank/DDBJ databases">
        <title>Sorghum-associated microbial communities from plants grown in Nebraska, USA.</title>
        <authorList>
            <person name="Schachtman D."/>
        </authorList>
    </citation>
    <scope>NUCLEOTIDE SEQUENCE</scope>
    <source>
        <strain evidence="1">2697</strain>
    </source>
</reference>
<keyword evidence="2" id="KW-1185">Reference proteome</keyword>
<dbReference type="EMBL" id="JAVDTF010000002">
    <property type="protein sequence ID" value="MDR6784496.1"/>
    <property type="molecule type" value="Genomic_DNA"/>
</dbReference>
<name>A0ACC6KZ47_9SPHI</name>
<dbReference type="Proteomes" id="UP001246858">
    <property type="component" value="Unassembled WGS sequence"/>
</dbReference>
<accession>A0ACC6KZ47</accession>
<evidence type="ECO:0000313" key="2">
    <source>
        <dbReference type="Proteomes" id="UP001246858"/>
    </source>
</evidence>
<evidence type="ECO:0000313" key="1">
    <source>
        <dbReference type="EMBL" id="MDR6784496.1"/>
    </source>
</evidence>